<dbReference type="PROSITE" id="PS50887">
    <property type="entry name" value="GGDEF"/>
    <property type="match status" value="1"/>
</dbReference>
<evidence type="ECO:0000256" key="2">
    <source>
        <dbReference type="SAM" id="Coils"/>
    </source>
</evidence>
<keyword evidence="5" id="KW-0723">Serine/threonine-protein kinase</keyword>
<evidence type="ECO:0000256" key="1">
    <source>
        <dbReference type="ARBA" id="ARBA00004167"/>
    </source>
</evidence>
<dbReference type="FunFam" id="3.30.70.270:FF:000001">
    <property type="entry name" value="Diguanylate cyclase domain protein"/>
    <property type="match status" value="1"/>
</dbReference>
<dbReference type="Pfam" id="PF01590">
    <property type="entry name" value="GAF"/>
    <property type="match status" value="1"/>
</dbReference>
<sequence length="1646" mass="191246">MKNDPYNIIENLNNSSNSDSEFFLAYDKNHKKVLLKRIKNDFLVNNNKLYNEYSILNICKHENIIAAKAIEKIENKIYLVREYFDGISLTNFIKKNNNLSLDEFFYVSLSLCKAIYTLHNKKIVHGNITPDNILIDKNHLVKLIGFGFASTIIENNTTNSIYQSPEQTGRINKSINNSTDIYSLGMVFYFLLSNNSLDESADDSHLTYTIITKKIKSLHAVNPNIPLIISNIIDKMIDKDQKIRYSNICSVISDFQKAIKSNFYEFKLDSMRNILELNYLNNLFGREKEIELFNNYYSQLKNNNISFVSISGDSGIGKSTFLDFFLEKNKIKFSYILKIKLEEFKQNNSYEILYMALRNLTKQIIINDKEKLKTWKIKIEEELKEKAIFLFSIIPELEYILGEQKGDNITSDVDYKTQLDAVLIRYLQLFAKENKPLCICFDDVQWIDHVTLKWIEHVTINLKNIFIVTTHREKEVNKNHSFYILLKKLNSMGITINSLKIEPLNQKSIKDFISSSIEIDKIDDISRIIFNKTRGNFLFVKQYIKELLDKDGIYFDLNELKWLSNLEKINNMPISDNVFDILSSQIELFSNDVKYLLKIASCIGNEFSKELLNKIYDDTLTFESALSLAIQKEWLIISKKINNKIDVTCQFSHDRMKEVIYTSLQKEEKSKIHLNIARTLYTILNNDNLILCVNNFNLALLEINEKEKTDLINLNIESSLYSKRNGDFDNALHYIKNAMNISPLEKQDNYVDLLKLRAECEHLCHNNKNAIKYYNLALDNAKTKKQKGLIYELIIKFYTDTTQFNEAYEVGRKATELFDIRLPKKFNIILFINSFITLKYKLKSFQINDILEIKESSDDNVILLIRILSALLKVSYQIKPELCVLISMKLIKLCLEKGITSESVVGFMVFGVIFQGAVLSNHDISYNYSNLCFKMLEKFDNKIQHSEVQFVCGYFAIFWKHSSSHTETLWQKAYDNGLEVGDWFHSACAAAGIIQSMFMRGVCLKTILEKIDYFEVMLKSIGSTEQLGAILSVKQAILNLEEKTISPTSFSNSTFDEETYIDNLKNYKSPHFALFYFLNKIITLYFNEKYEKALEVYNEGEKYTHSAKGMLHNTEYMFYKALIYSKLIKNVKRTKKFLFLNKIVSIKNKFKFWSNSSPENFLGRSKILEAEIYRIKNKFDLSISCFEEALEITTIYGQNNLQVIINKSISEMYKEKLQKKVFLLYERDANKSLNKWIYNDNENTQSENIFDLDILTKSTEVITKERDLSKLLVKLIKLIIENVNAEHGCLLLKSGNEFLIQSQSINNNEEVVVLQNQKYAESDYVVTSVINYVINSGETLVLEDLKKNIIFKEETDILNREVKSVFCAPLKLSGELKGIIYLENNLISGVFTYDKIELLKHLSGQIAISIENAQIYNKLEEKVEERTFELDSKNEILEKQNNVFKEQNTKILQLNKEVLQENEERKKVELKLQEAIEKLDLLSRTDSLTSINNRRAFDECLEKNFEQAKRDKKPISLMICDVDFFKKYNDFYGHQKGDDCLIKVAQTLKESLKRPNDSVSRYGGEEFAIILPDTNKIGAIKIANEIHNNLNKSKIIHEKSEVSKYLTISIGVSTIEKFNTYDTKQLINSADKALYDAKKSGRNQTK</sequence>
<dbReference type="Gene3D" id="3.30.450.40">
    <property type="match status" value="1"/>
</dbReference>
<dbReference type="Gene3D" id="3.30.200.20">
    <property type="entry name" value="Phosphorylase Kinase, domain 1"/>
    <property type="match status" value="1"/>
</dbReference>
<gene>
    <name evidence="5" type="ordered locus">Arnit_1601</name>
</gene>
<dbReference type="PROSITE" id="PS50011">
    <property type="entry name" value="PROTEIN_KINASE_DOM"/>
    <property type="match status" value="1"/>
</dbReference>
<name>D5UZN6_ARCNC</name>
<dbReference type="InterPro" id="IPR000719">
    <property type="entry name" value="Prot_kinase_dom"/>
</dbReference>
<dbReference type="STRING" id="572480.Arnit_1601"/>
<dbReference type="eggNOG" id="COG3899">
    <property type="taxonomic scope" value="Bacteria"/>
</dbReference>
<dbReference type="InterPro" id="IPR041664">
    <property type="entry name" value="AAA_16"/>
</dbReference>
<protein>
    <submittedName>
        <fullName evidence="5">Serine/threonine protein kinase</fullName>
    </submittedName>
</protein>
<dbReference type="SMART" id="SM00267">
    <property type="entry name" value="GGDEF"/>
    <property type="match status" value="1"/>
</dbReference>
<evidence type="ECO:0000313" key="6">
    <source>
        <dbReference type="Proteomes" id="UP000000939"/>
    </source>
</evidence>
<feature type="coiled-coil region" evidence="2">
    <location>
        <begin position="1437"/>
        <end position="1485"/>
    </location>
</feature>
<dbReference type="InterPro" id="IPR029787">
    <property type="entry name" value="Nucleotide_cyclase"/>
</dbReference>
<dbReference type="OrthoDB" id="5521237at2"/>
<proteinExistence type="predicted"/>
<dbReference type="KEGG" id="ant:Arnit_1601"/>
<dbReference type="Gene3D" id="3.30.70.270">
    <property type="match status" value="1"/>
</dbReference>
<dbReference type="eggNOG" id="COG3706">
    <property type="taxonomic scope" value="Bacteria"/>
</dbReference>
<organism evidence="5 6">
    <name type="scientific">Arcobacter nitrofigilis (strain ATCC 33309 / DSM 7299 / CCUG 15893 / LMG 7604 / NCTC 12251 / CI)</name>
    <name type="common">Campylobacter nitrofigilis</name>
    <dbReference type="NCBI Taxonomy" id="572480"/>
    <lineage>
        <taxon>Bacteria</taxon>
        <taxon>Pseudomonadati</taxon>
        <taxon>Campylobacterota</taxon>
        <taxon>Epsilonproteobacteria</taxon>
        <taxon>Campylobacterales</taxon>
        <taxon>Arcobacteraceae</taxon>
        <taxon>Arcobacter</taxon>
    </lineage>
</organism>
<dbReference type="SUPFAM" id="SSF52540">
    <property type="entry name" value="P-loop containing nucleoside triphosphate hydrolases"/>
    <property type="match status" value="1"/>
</dbReference>
<evidence type="ECO:0000259" key="3">
    <source>
        <dbReference type="PROSITE" id="PS50011"/>
    </source>
</evidence>
<dbReference type="InterPro" id="IPR011990">
    <property type="entry name" value="TPR-like_helical_dom_sf"/>
</dbReference>
<reference evidence="5 6" key="1">
    <citation type="journal article" date="2010" name="Stand. Genomic Sci.">
        <title>Complete genome sequence of Arcobacter nitrofigilis type strain (CI).</title>
        <authorList>
            <person name="Pati A."/>
            <person name="Gronow S."/>
            <person name="Lapidus A."/>
            <person name="Copeland A."/>
            <person name="Glavina Del Rio T."/>
            <person name="Nolan M."/>
            <person name="Lucas S."/>
            <person name="Tice H."/>
            <person name="Cheng J.F."/>
            <person name="Han C."/>
            <person name="Chertkov O."/>
            <person name="Bruce D."/>
            <person name="Tapia R."/>
            <person name="Goodwin L."/>
            <person name="Pitluck S."/>
            <person name="Liolios K."/>
            <person name="Ivanova N."/>
            <person name="Mavromatis K."/>
            <person name="Chen A."/>
            <person name="Palaniappan K."/>
            <person name="Land M."/>
            <person name="Hauser L."/>
            <person name="Chang Y.J."/>
            <person name="Jeffries C.D."/>
            <person name="Detter J.C."/>
            <person name="Rohde M."/>
            <person name="Goker M."/>
            <person name="Bristow J."/>
            <person name="Eisen J.A."/>
            <person name="Markowitz V."/>
            <person name="Hugenholtz P."/>
            <person name="Klenk H.P."/>
            <person name="Kyrpides N.C."/>
        </authorList>
    </citation>
    <scope>NUCLEOTIDE SEQUENCE [LARGE SCALE GENOMIC DNA]</scope>
    <source>
        <strain evidence="6">ATCC 33309 / DSM 7299 / CCUG 15893 / LMG 7604 / NCTC 12251 / CI</strain>
    </source>
</reference>
<dbReference type="SUPFAM" id="SSF55073">
    <property type="entry name" value="Nucleotide cyclase"/>
    <property type="match status" value="1"/>
</dbReference>
<dbReference type="HOGENOM" id="CLU_000445_34_2_7"/>
<dbReference type="InterPro" id="IPR053159">
    <property type="entry name" value="Hybrid_Histidine_Kinase"/>
</dbReference>
<dbReference type="CDD" id="cd01949">
    <property type="entry name" value="GGDEF"/>
    <property type="match status" value="1"/>
</dbReference>
<evidence type="ECO:0000313" key="5">
    <source>
        <dbReference type="EMBL" id="ADG93255.1"/>
    </source>
</evidence>
<keyword evidence="5" id="KW-0808">Transferase</keyword>
<dbReference type="SMART" id="SM00065">
    <property type="entry name" value="GAF"/>
    <property type="match status" value="1"/>
</dbReference>
<dbReference type="GO" id="GO:0016020">
    <property type="term" value="C:membrane"/>
    <property type="evidence" value="ECO:0007669"/>
    <property type="project" value="UniProtKB-SubCell"/>
</dbReference>
<keyword evidence="2" id="KW-0175">Coiled coil</keyword>
<feature type="domain" description="Protein kinase" evidence="3">
    <location>
        <begin position="6"/>
        <end position="256"/>
    </location>
</feature>
<dbReference type="InterPro" id="IPR003018">
    <property type="entry name" value="GAF"/>
</dbReference>
<dbReference type="EMBL" id="CP001999">
    <property type="protein sequence ID" value="ADG93255.1"/>
    <property type="molecule type" value="Genomic_DNA"/>
</dbReference>
<dbReference type="SUPFAM" id="SSF48452">
    <property type="entry name" value="TPR-like"/>
    <property type="match status" value="1"/>
</dbReference>
<feature type="domain" description="GGDEF" evidence="4">
    <location>
        <begin position="1513"/>
        <end position="1646"/>
    </location>
</feature>
<dbReference type="Pfam" id="PF13191">
    <property type="entry name" value="AAA_16"/>
    <property type="match status" value="1"/>
</dbReference>
<keyword evidence="5" id="KW-0418">Kinase</keyword>
<keyword evidence="6" id="KW-1185">Reference proteome</keyword>
<dbReference type="GO" id="GO:0004674">
    <property type="term" value="F:protein serine/threonine kinase activity"/>
    <property type="evidence" value="ECO:0007669"/>
    <property type="project" value="UniProtKB-KW"/>
</dbReference>
<dbReference type="InterPro" id="IPR043128">
    <property type="entry name" value="Rev_trsase/Diguanyl_cyclase"/>
</dbReference>
<dbReference type="GO" id="GO:0005524">
    <property type="term" value="F:ATP binding"/>
    <property type="evidence" value="ECO:0007669"/>
    <property type="project" value="InterPro"/>
</dbReference>
<dbReference type="InterPro" id="IPR029016">
    <property type="entry name" value="GAF-like_dom_sf"/>
</dbReference>
<accession>D5UZN6</accession>
<evidence type="ECO:0000259" key="4">
    <source>
        <dbReference type="PROSITE" id="PS50887"/>
    </source>
</evidence>
<dbReference type="InterPro" id="IPR000160">
    <property type="entry name" value="GGDEF_dom"/>
</dbReference>
<dbReference type="SUPFAM" id="SSF55781">
    <property type="entry name" value="GAF domain-like"/>
    <property type="match status" value="1"/>
</dbReference>
<dbReference type="CDD" id="cd14014">
    <property type="entry name" value="STKc_PknB_like"/>
    <property type="match status" value="1"/>
</dbReference>
<dbReference type="NCBIfam" id="TIGR00254">
    <property type="entry name" value="GGDEF"/>
    <property type="match status" value="1"/>
</dbReference>
<dbReference type="Gene3D" id="3.40.50.300">
    <property type="entry name" value="P-loop containing nucleotide triphosphate hydrolases"/>
    <property type="match status" value="1"/>
</dbReference>
<dbReference type="RefSeq" id="WP_013135400.1">
    <property type="nucleotide sequence ID" value="NC_014166.1"/>
</dbReference>
<dbReference type="InterPro" id="IPR011009">
    <property type="entry name" value="Kinase-like_dom_sf"/>
</dbReference>
<comment type="subcellular location">
    <subcellularLocation>
        <location evidence="1">Membrane</location>
        <topology evidence="1">Single-pass membrane protein</topology>
    </subcellularLocation>
</comment>
<dbReference type="Proteomes" id="UP000000939">
    <property type="component" value="Chromosome"/>
</dbReference>
<dbReference type="Gene3D" id="1.25.40.10">
    <property type="entry name" value="Tetratricopeptide repeat domain"/>
    <property type="match status" value="1"/>
</dbReference>
<dbReference type="PANTHER" id="PTHR43642">
    <property type="entry name" value="HYBRID SIGNAL TRANSDUCTION HISTIDINE KINASE G"/>
    <property type="match status" value="1"/>
</dbReference>
<dbReference type="eggNOG" id="COG2203">
    <property type="taxonomic scope" value="Bacteria"/>
</dbReference>
<dbReference type="Pfam" id="PF00069">
    <property type="entry name" value="Pkinase"/>
    <property type="match status" value="1"/>
</dbReference>
<dbReference type="SUPFAM" id="SSF56112">
    <property type="entry name" value="Protein kinase-like (PK-like)"/>
    <property type="match status" value="1"/>
</dbReference>
<dbReference type="Gene3D" id="1.10.510.10">
    <property type="entry name" value="Transferase(Phosphotransferase) domain 1"/>
    <property type="match status" value="1"/>
</dbReference>
<dbReference type="PANTHER" id="PTHR43642:SF1">
    <property type="entry name" value="HYBRID SIGNAL TRANSDUCTION HISTIDINE KINASE G"/>
    <property type="match status" value="1"/>
</dbReference>
<dbReference type="InterPro" id="IPR027417">
    <property type="entry name" value="P-loop_NTPase"/>
</dbReference>
<dbReference type="eggNOG" id="COG0515">
    <property type="taxonomic scope" value="Bacteria"/>
</dbReference>
<dbReference type="Pfam" id="PF00990">
    <property type="entry name" value="GGDEF"/>
    <property type="match status" value="1"/>
</dbReference>